<dbReference type="Gene3D" id="1.10.260.50">
    <property type="match status" value="1"/>
</dbReference>
<dbReference type="InterPro" id="IPR020578">
    <property type="entry name" value="Aminotrans_V_PyrdxlP_BS"/>
</dbReference>
<feature type="domain" description="Aminotransferase class V" evidence="11">
    <location>
        <begin position="14"/>
        <end position="385"/>
    </location>
</feature>
<evidence type="ECO:0000256" key="9">
    <source>
        <dbReference type="ARBA" id="ARBA00050776"/>
    </source>
</evidence>
<dbReference type="InterPro" id="IPR015422">
    <property type="entry name" value="PyrdxlP-dep_Trfase_small"/>
</dbReference>
<dbReference type="InterPro" id="IPR000192">
    <property type="entry name" value="Aminotrans_V_dom"/>
</dbReference>
<comment type="cofactor">
    <cofactor evidence="1 10">
        <name>pyridoxal 5'-phosphate</name>
        <dbReference type="ChEBI" id="CHEBI:597326"/>
    </cofactor>
</comment>
<evidence type="ECO:0000256" key="4">
    <source>
        <dbReference type="ARBA" id="ARBA00022679"/>
    </source>
</evidence>
<dbReference type="Pfam" id="PF00266">
    <property type="entry name" value="Aminotran_5"/>
    <property type="match status" value="1"/>
</dbReference>
<comment type="catalytic activity">
    <reaction evidence="9">
        <text>(sulfur carrier)-H + L-cysteine = (sulfur carrier)-SH + L-alanine</text>
        <dbReference type="Rhea" id="RHEA:43892"/>
        <dbReference type="Rhea" id="RHEA-COMP:14737"/>
        <dbReference type="Rhea" id="RHEA-COMP:14739"/>
        <dbReference type="ChEBI" id="CHEBI:29917"/>
        <dbReference type="ChEBI" id="CHEBI:35235"/>
        <dbReference type="ChEBI" id="CHEBI:57972"/>
        <dbReference type="ChEBI" id="CHEBI:64428"/>
        <dbReference type="EC" id="2.8.1.7"/>
    </reaction>
</comment>
<keyword evidence="5" id="KW-0479">Metal-binding</keyword>
<evidence type="ECO:0000256" key="5">
    <source>
        <dbReference type="ARBA" id="ARBA00022723"/>
    </source>
</evidence>
<dbReference type="PANTHER" id="PTHR11601">
    <property type="entry name" value="CYSTEINE DESULFURYLASE FAMILY MEMBER"/>
    <property type="match status" value="1"/>
</dbReference>
<dbReference type="EMBL" id="CP141614">
    <property type="protein sequence ID" value="WRP13485.1"/>
    <property type="molecule type" value="Genomic_DNA"/>
</dbReference>
<evidence type="ECO:0000256" key="7">
    <source>
        <dbReference type="ARBA" id="ARBA00023004"/>
    </source>
</evidence>
<name>A0ABZ1BLN9_9FIRM</name>
<dbReference type="InterPro" id="IPR015424">
    <property type="entry name" value="PyrdxlP-dep_Trfase"/>
</dbReference>
<comment type="similarity">
    <text evidence="2">Belongs to the class-V pyridoxal-phosphate-dependent aminotransferase family. NifS/IscS subfamily.</text>
</comment>
<sequence length="414" mass="43451">MERWSGAVKPVDVIYLDHAATTPPCPAALEAVRALLEPGRIGANPSSPHRPGRRVRALLDDARDTVASRLGASPGEVVFTSGGTEADSLGLVGAARAMRREHGRRGVVVSAIEHHAVLETAAALEREGFAVERAPCDRTGRVEAGAVEQAIGRLTARGERPAVVALMLVNNEVGTLQPVPAVAEVAHRAGALMMSDAVQAPFVEQLEVDALGCDLMTLSAHKMGGLPGAGVLYVRRGVPFEPLWHGGGQERGLRPGTENVVGIVALAAALDWARAERAAIEAHKRRLESRLLGRLSELLEQPVDLNSADAVRSPGLVSLHVAGVEAEALLVELDMAGVACSYGAACSSGSMRPSHVLQAMGLEPERVRSSIRVSVGVTNTLEEMDEAAARMAAAIQRLRGAGPSRVRRVGVTTP</sequence>
<dbReference type="PROSITE" id="PS00595">
    <property type="entry name" value="AA_TRANSFER_CLASS_5"/>
    <property type="match status" value="1"/>
</dbReference>
<evidence type="ECO:0000259" key="11">
    <source>
        <dbReference type="Pfam" id="PF00266"/>
    </source>
</evidence>
<keyword evidence="6" id="KW-0663">Pyridoxal phosphate</keyword>
<evidence type="ECO:0000256" key="6">
    <source>
        <dbReference type="ARBA" id="ARBA00022898"/>
    </source>
</evidence>
<dbReference type="Gene3D" id="3.90.1150.10">
    <property type="entry name" value="Aspartate Aminotransferase, domain 1"/>
    <property type="match status" value="1"/>
</dbReference>
<dbReference type="RefSeq" id="WP_324667730.1">
    <property type="nucleotide sequence ID" value="NZ_CP141614.1"/>
</dbReference>
<keyword evidence="8" id="KW-0411">Iron-sulfur</keyword>
<dbReference type="Gene3D" id="3.40.640.10">
    <property type="entry name" value="Type I PLP-dependent aspartate aminotransferase-like (Major domain)"/>
    <property type="match status" value="1"/>
</dbReference>
<dbReference type="Proteomes" id="UP001333102">
    <property type="component" value="Chromosome"/>
</dbReference>
<keyword evidence="4" id="KW-0808">Transferase</keyword>
<evidence type="ECO:0000313" key="12">
    <source>
        <dbReference type="EMBL" id="WRP13485.1"/>
    </source>
</evidence>
<dbReference type="InterPro" id="IPR015421">
    <property type="entry name" value="PyrdxlP-dep_Trfase_major"/>
</dbReference>
<keyword evidence="7" id="KW-0408">Iron</keyword>
<proteinExistence type="inferred from homology"/>
<dbReference type="InterPro" id="IPR016454">
    <property type="entry name" value="Cysteine_dSase"/>
</dbReference>
<gene>
    <name evidence="12" type="ORF">VLY81_08465</name>
</gene>
<evidence type="ECO:0000256" key="1">
    <source>
        <dbReference type="ARBA" id="ARBA00001933"/>
    </source>
</evidence>
<dbReference type="PIRSF" id="PIRSF005572">
    <property type="entry name" value="NifS"/>
    <property type="match status" value="1"/>
</dbReference>
<keyword evidence="13" id="KW-1185">Reference proteome</keyword>
<reference evidence="13" key="1">
    <citation type="submission" date="2023-12" db="EMBL/GenBank/DDBJ databases">
        <title>Novel isolates from deep terrestrial aquifers shed light on the physiology and ecology of the class Limnochordia.</title>
        <authorList>
            <person name="Karnachuk O.V."/>
            <person name="Lukina A.P."/>
            <person name="Avakyan M.R."/>
            <person name="Kadnikov V."/>
            <person name="Begmatov S."/>
            <person name="Beletsky A.V."/>
            <person name="Mardanov A.V."/>
            <person name="Ravin N.V."/>
        </authorList>
    </citation>
    <scope>NUCLEOTIDE SEQUENCE [LARGE SCALE GENOMIC DNA]</scope>
    <source>
        <strain evidence="13">LN</strain>
    </source>
</reference>
<evidence type="ECO:0000313" key="13">
    <source>
        <dbReference type="Proteomes" id="UP001333102"/>
    </source>
</evidence>
<organism evidence="12 13">
    <name type="scientific">Geochorda subterranea</name>
    <dbReference type="NCBI Taxonomy" id="3109564"/>
    <lineage>
        <taxon>Bacteria</taxon>
        <taxon>Bacillati</taxon>
        <taxon>Bacillota</taxon>
        <taxon>Limnochordia</taxon>
        <taxon>Limnochordales</taxon>
        <taxon>Geochordaceae</taxon>
        <taxon>Geochorda</taxon>
    </lineage>
</organism>
<evidence type="ECO:0000256" key="2">
    <source>
        <dbReference type="ARBA" id="ARBA00006490"/>
    </source>
</evidence>
<evidence type="ECO:0000256" key="10">
    <source>
        <dbReference type="RuleBase" id="RU004504"/>
    </source>
</evidence>
<protein>
    <recommendedName>
        <fullName evidence="3">cysteine desulfurase</fullName>
        <ecNumber evidence="3">2.8.1.7</ecNumber>
    </recommendedName>
</protein>
<evidence type="ECO:0000256" key="3">
    <source>
        <dbReference type="ARBA" id="ARBA00012239"/>
    </source>
</evidence>
<dbReference type="PANTHER" id="PTHR11601:SF34">
    <property type="entry name" value="CYSTEINE DESULFURASE"/>
    <property type="match status" value="1"/>
</dbReference>
<dbReference type="SUPFAM" id="SSF53383">
    <property type="entry name" value="PLP-dependent transferases"/>
    <property type="match status" value="1"/>
</dbReference>
<dbReference type="EC" id="2.8.1.7" evidence="3"/>
<accession>A0ABZ1BLN9</accession>
<evidence type="ECO:0000256" key="8">
    <source>
        <dbReference type="ARBA" id="ARBA00023014"/>
    </source>
</evidence>